<keyword evidence="1" id="KW-0472">Membrane</keyword>
<keyword evidence="3" id="KW-1185">Reference proteome</keyword>
<dbReference type="EMBL" id="BDQF01000497">
    <property type="protein sequence ID" value="GAW84602.1"/>
    <property type="molecule type" value="Genomic_DNA"/>
</dbReference>
<comment type="caution">
    <text evidence="2">The sequence shown here is derived from an EMBL/GenBank/DDBJ whole genome shotgun (WGS) entry which is preliminary data.</text>
</comment>
<organism evidence="2 3">
    <name type="scientific">Plasmodium gonderi</name>
    <dbReference type="NCBI Taxonomy" id="77519"/>
    <lineage>
        <taxon>Eukaryota</taxon>
        <taxon>Sar</taxon>
        <taxon>Alveolata</taxon>
        <taxon>Apicomplexa</taxon>
        <taxon>Aconoidasida</taxon>
        <taxon>Haemosporida</taxon>
        <taxon>Plasmodiidae</taxon>
        <taxon>Plasmodium</taxon>
        <taxon>Plasmodium (Plasmodium)</taxon>
    </lineage>
</organism>
<dbReference type="GeneID" id="39745410"/>
<gene>
    <name evidence="2" type="ORF">PGO_003930</name>
</gene>
<proteinExistence type="predicted"/>
<dbReference type="RefSeq" id="XP_028547191.1">
    <property type="nucleotide sequence ID" value="XM_028691390.1"/>
</dbReference>
<reference evidence="3" key="1">
    <citation type="submission" date="2017-04" db="EMBL/GenBank/DDBJ databases">
        <title>Plasmodium gonderi genome.</title>
        <authorList>
            <person name="Arisue N."/>
            <person name="Honma H."/>
            <person name="Kawai S."/>
            <person name="Tougan T."/>
            <person name="Tanabe K."/>
            <person name="Horii T."/>
        </authorList>
    </citation>
    <scope>NUCLEOTIDE SEQUENCE [LARGE SCALE GENOMIC DNA]</scope>
    <source>
        <strain evidence="3">ATCC 30045</strain>
    </source>
</reference>
<sequence>MDAKITLKDDLKGIFPTCMDDFDTHSRHVEKINVGKNENTCIVITRLLGVTRFYSLCFISQCKELIHYLDYINNAESDIIKPSCVYFNYKLKVLLKYYKSPKKINDAYDIMINTGSTRSSAIVSNICKGKHVDLDDGTFFILDKLNKLYHIVKNKIDVFPFSSDCYNIYMDLSNICDKGKNVSFHELLNDFKHKYIKHEQVVIAQLGVHEVLHYTFGKHERIIILVLCIIPVTIIMITFFMYKFKYKYNTYGSFLQLVLIKLRRILNRKKEDYLIIVNSFEETYNEFIRNEYHISNSSLDCP</sequence>
<accession>A0A1Y1JV28</accession>
<evidence type="ECO:0000313" key="2">
    <source>
        <dbReference type="EMBL" id="GAW84602.1"/>
    </source>
</evidence>
<dbReference type="AlphaFoldDB" id="A0A1Y1JV28"/>
<name>A0A1Y1JV28_PLAGO</name>
<keyword evidence="1" id="KW-1133">Transmembrane helix</keyword>
<feature type="transmembrane region" description="Helical" evidence="1">
    <location>
        <begin position="222"/>
        <end position="242"/>
    </location>
</feature>
<evidence type="ECO:0000256" key="1">
    <source>
        <dbReference type="SAM" id="Phobius"/>
    </source>
</evidence>
<dbReference type="Proteomes" id="UP000195521">
    <property type="component" value="Unassembled WGS sequence"/>
</dbReference>
<keyword evidence="1" id="KW-0812">Transmembrane</keyword>
<evidence type="ECO:0000313" key="3">
    <source>
        <dbReference type="Proteomes" id="UP000195521"/>
    </source>
</evidence>
<protein>
    <submittedName>
        <fullName evidence="2">Variable surface protein</fullName>
    </submittedName>
</protein>